<dbReference type="Proteomes" id="UP000055590">
    <property type="component" value="Chromosome"/>
</dbReference>
<keyword evidence="2" id="KW-1185">Reference proteome</keyword>
<sequence>MGLLAFAAGCDSGPCGEDANRLAGSVSELYDLRVDDVRARRIEADVVTIEYFHGENIVAKVVAGVRGFRVGAAFPLRDGSVYRVTSPPTDFPDRVEAGAITFESGLNEGETVSGCFNARFLMDDGSQRTIRGAFETKLEAGF</sequence>
<dbReference type="RefSeq" id="WP_050726327.1">
    <property type="nucleotide sequence ID" value="NZ_CP012332.1"/>
</dbReference>
<gene>
    <name evidence="1" type="ORF">AKJ08_2499</name>
</gene>
<dbReference type="EMBL" id="CP012332">
    <property type="protein sequence ID" value="AKU92112.1"/>
    <property type="molecule type" value="Genomic_DNA"/>
</dbReference>
<evidence type="ECO:0008006" key="3">
    <source>
        <dbReference type="Google" id="ProtNLM"/>
    </source>
</evidence>
<proteinExistence type="predicted"/>
<protein>
    <recommendedName>
        <fullName evidence="3">Lipoprotein</fullName>
    </recommendedName>
</protein>
<dbReference type="KEGG" id="vin:AKJ08_2499"/>
<reference evidence="1 2" key="1">
    <citation type="submission" date="2015-08" db="EMBL/GenBank/DDBJ databases">
        <authorList>
            <person name="Babu N.S."/>
            <person name="Beckwith C.J."/>
            <person name="Beseler K.G."/>
            <person name="Brison A."/>
            <person name="Carone J.V."/>
            <person name="Caskin T.P."/>
            <person name="Diamond M."/>
            <person name="Durham M.E."/>
            <person name="Foxe J.M."/>
            <person name="Go M."/>
            <person name="Henderson B.A."/>
            <person name="Jones I.B."/>
            <person name="McGettigan J.A."/>
            <person name="Micheletti S.J."/>
            <person name="Nasrallah M.E."/>
            <person name="Ortiz D."/>
            <person name="Piller C.R."/>
            <person name="Privatt S.R."/>
            <person name="Schneider S.L."/>
            <person name="Sharp S."/>
            <person name="Smith T.C."/>
            <person name="Stanton J.D."/>
            <person name="Ullery H.E."/>
            <person name="Wilson R.J."/>
            <person name="Serrano M.G."/>
            <person name="Buck G."/>
            <person name="Lee V."/>
            <person name="Wang Y."/>
            <person name="Carvalho R."/>
            <person name="Voegtly L."/>
            <person name="Shi R."/>
            <person name="Duckworth R."/>
            <person name="Johnson A."/>
            <person name="Loviza R."/>
            <person name="Walstead R."/>
            <person name="Shah Z."/>
            <person name="Kiflezghi M."/>
            <person name="Wade K."/>
            <person name="Ball S.L."/>
            <person name="Bradley K.W."/>
            <person name="Asai D.J."/>
            <person name="Bowman C.A."/>
            <person name="Russell D.A."/>
            <person name="Pope W.H."/>
            <person name="Jacobs-Sera D."/>
            <person name="Hendrix R.W."/>
            <person name="Hatfull G.F."/>
        </authorList>
    </citation>
    <scope>NUCLEOTIDE SEQUENCE [LARGE SCALE GENOMIC DNA]</scope>
    <source>
        <strain evidence="1 2">DSM 27710</strain>
    </source>
</reference>
<organism evidence="1 2">
    <name type="scientific">Vulgatibacter incomptus</name>
    <dbReference type="NCBI Taxonomy" id="1391653"/>
    <lineage>
        <taxon>Bacteria</taxon>
        <taxon>Pseudomonadati</taxon>
        <taxon>Myxococcota</taxon>
        <taxon>Myxococcia</taxon>
        <taxon>Myxococcales</taxon>
        <taxon>Cystobacterineae</taxon>
        <taxon>Vulgatibacteraceae</taxon>
        <taxon>Vulgatibacter</taxon>
    </lineage>
</organism>
<evidence type="ECO:0000313" key="2">
    <source>
        <dbReference type="Proteomes" id="UP000055590"/>
    </source>
</evidence>
<name>A0A0K1PF25_9BACT</name>
<evidence type="ECO:0000313" key="1">
    <source>
        <dbReference type="EMBL" id="AKU92112.1"/>
    </source>
</evidence>
<dbReference type="STRING" id="1391653.AKJ08_2499"/>
<dbReference type="AlphaFoldDB" id="A0A0K1PF25"/>
<accession>A0A0K1PF25</accession>